<reference evidence="2" key="1">
    <citation type="submission" date="2022-10" db="EMBL/GenBank/DDBJ databases">
        <title>Host association and intracellularity evolved multiple times independently in the Rickettsiales.</title>
        <authorList>
            <person name="Castelli M."/>
            <person name="Nardi T."/>
            <person name="Gammuto L."/>
            <person name="Bellinzona G."/>
            <person name="Sabaneyeva E."/>
            <person name="Potekhin A."/>
            <person name="Serra V."/>
            <person name="Petroni G."/>
            <person name="Sassera D."/>
        </authorList>
    </citation>
    <scope>NUCLEOTIDE SEQUENCE [LARGE SCALE GENOMIC DNA]</scope>
    <source>
        <strain evidence="2">US_Bl 11III1</strain>
    </source>
</reference>
<dbReference type="RefSeq" id="WP_323722273.1">
    <property type="nucleotide sequence ID" value="NZ_CP110343.1"/>
</dbReference>
<evidence type="ECO:0000256" key="1">
    <source>
        <dbReference type="ARBA" id="ARBA00010574"/>
    </source>
</evidence>
<dbReference type="PANTHER" id="PTHR21043">
    <property type="entry name" value="IOJAP SUPERFAMILY ORTHOLOG"/>
    <property type="match status" value="1"/>
</dbReference>
<sequence length="116" mass="13074">MQNMYDVICKPSIERLKRAKAYDVCCYAIKDSIVAEYVIIAECSSTRHAISTANDMLEYLKKALDIPAVMIEGIRSGEWILLDIGTVIVHIFTKESREYYSLEEFITNSGGSIVLS</sequence>
<dbReference type="InterPro" id="IPR043519">
    <property type="entry name" value="NT_sf"/>
</dbReference>
<accession>A0ABZ0UNC1</accession>
<protein>
    <submittedName>
        <fullName evidence="2">Ribosomal silencing factor RsfS</fullName>
    </submittedName>
</protein>
<comment type="similarity">
    <text evidence="1">Belongs to the Iojap/RsfS family.</text>
</comment>
<organism evidence="2 3">
    <name type="scientific">Candidatus Fokinia crypta</name>
    <dbReference type="NCBI Taxonomy" id="1920990"/>
    <lineage>
        <taxon>Bacteria</taxon>
        <taxon>Pseudomonadati</taxon>
        <taxon>Pseudomonadota</taxon>
        <taxon>Alphaproteobacteria</taxon>
        <taxon>Rickettsiales</taxon>
        <taxon>Candidatus Midichloriaceae</taxon>
        <taxon>Candidatus Fokinia</taxon>
    </lineage>
</organism>
<evidence type="ECO:0000313" key="2">
    <source>
        <dbReference type="EMBL" id="WPX97616.1"/>
    </source>
</evidence>
<dbReference type="PANTHER" id="PTHR21043:SF0">
    <property type="entry name" value="MITOCHONDRIAL ASSEMBLY OF RIBOSOMAL LARGE SUBUNIT PROTEIN 1"/>
    <property type="match status" value="1"/>
</dbReference>
<keyword evidence="3" id="KW-1185">Reference proteome</keyword>
<proteinExistence type="inferred from homology"/>
<dbReference type="Proteomes" id="UP001325140">
    <property type="component" value="Chromosome"/>
</dbReference>
<dbReference type="InterPro" id="IPR004394">
    <property type="entry name" value="Iojap/RsfS/C7orf30"/>
</dbReference>
<dbReference type="EMBL" id="CP110343">
    <property type="protein sequence ID" value="WPX97616.1"/>
    <property type="molecule type" value="Genomic_DNA"/>
</dbReference>
<dbReference type="SUPFAM" id="SSF81301">
    <property type="entry name" value="Nucleotidyltransferase"/>
    <property type="match status" value="1"/>
</dbReference>
<dbReference type="Gene3D" id="3.30.460.10">
    <property type="entry name" value="Beta Polymerase, domain 2"/>
    <property type="match status" value="1"/>
</dbReference>
<evidence type="ECO:0000313" key="3">
    <source>
        <dbReference type="Proteomes" id="UP001325140"/>
    </source>
</evidence>
<name>A0ABZ0UNC1_9RICK</name>
<dbReference type="NCBIfam" id="TIGR00090">
    <property type="entry name" value="rsfS_iojap_ybeB"/>
    <property type="match status" value="1"/>
</dbReference>
<gene>
    <name evidence="2" type="ORF">Fokcrypt_00122</name>
</gene>
<dbReference type="Pfam" id="PF02410">
    <property type="entry name" value="RsfS"/>
    <property type="match status" value="1"/>
</dbReference>